<dbReference type="SMART" id="SM00466">
    <property type="entry name" value="SRA"/>
    <property type="match status" value="1"/>
</dbReference>
<dbReference type="GO" id="GO:0003677">
    <property type="term" value="F:DNA binding"/>
    <property type="evidence" value="ECO:0007669"/>
    <property type="project" value="UniProtKB-KW"/>
</dbReference>
<dbReference type="InterPro" id="IPR047498">
    <property type="entry name" value="RING-HC_ORTHRUS_rpt1"/>
</dbReference>
<dbReference type="GO" id="GO:0044027">
    <property type="term" value="P:negative regulation of gene expression via chromosomal CpG island methylation"/>
    <property type="evidence" value="ECO:0007669"/>
    <property type="project" value="TreeGrafter"/>
</dbReference>
<evidence type="ECO:0000259" key="16">
    <source>
        <dbReference type="PROSITE" id="PS50089"/>
    </source>
</evidence>
<evidence type="ECO:0000256" key="9">
    <source>
        <dbReference type="ARBA" id="ARBA00022853"/>
    </source>
</evidence>
<evidence type="ECO:0000313" key="18">
    <source>
        <dbReference type="EMBL" id="KAK9928236.1"/>
    </source>
</evidence>
<dbReference type="Proteomes" id="UP001457282">
    <property type="component" value="Unassembled WGS sequence"/>
</dbReference>
<feature type="domain" description="RING-type" evidence="16">
    <location>
        <begin position="505"/>
        <end position="561"/>
    </location>
</feature>
<evidence type="ECO:0000259" key="17">
    <source>
        <dbReference type="PROSITE" id="PS51015"/>
    </source>
</evidence>
<gene>
    <name evidence="18" type="ORF">M0R45_025382</name>
</gene>
<protein>
    <recommendedName>
        <fullName evidence="3">RING-type E3 ubiquitin transferase</fullName>
        <ecNumber evidence="3">2.3.2.27</ecNumber>
    </recommendedName>
</protein>
<evidence type="ECO:0000256" key="1">
    <source>
        <dbReference type="ARBA" id="ARBA00000900"/>
    </source>
</evidence>
<dbReference type="PANTHER" id="PTHR14140">
    <property type="entry name" value="E3 UBIQUITIN-PROTEIN LIGASE UHRF-RELATED"/>
    <property type="match status" value="1"/>
</dbReference>
<dbReference type="Gene3D" id="3.30.40.10">
    <property type="entry name" value="Zinc/RING finger domain, C3HC4 (zinc finger)"/>
    <property type="match status" value="3"/>
</dbReference>
<keyword evidence="9" id="KW-0156">Chromatin regulator</keyword>
<dbReference type="SUPFAM" id="SSF88697">
    <property type="entry name" value="PUA domain-like"/>
    <property type="match status" value="1"/>
</dbReference>
<dbReference type="InterPro" id="IPR013083">
    <property type="entry name" value="Znf_RING/FYVE/PHD"/>
</dbReference>
<feature type="region of interest" description="Disordered" evidence="14">
    <location>
        <begin position="774"/>
        <end position="808"/>
    </location>
</feature>
<keyword evidence="5" id="KW-0479">Metal-binding</keyword>
<evidence type="ECO:0000256" key="11">
    <source>
        <dbReference type="ARBA" id="ARBA00023242"/>
    </source>
</evidence>
<evidence type="ECO:0000256" key="7">
    <source>
        <dbReference type="ARBA" id="ARBA00022786"/>
    </source>
</evidence>
<dbReference type="Pfam" id="PF02182">
    <property type="entry name" value="SAD_SRA"/>
    <property type="match status" value="1"/>
</dbReference>
<proteinExistence type="predicted"/>
<keyword evidence="11 13" id="KW-0539">Nucleus</keyword>
<evidence type="ECO:0000256" key="5">
    <source>
        <dbReference type="ARBA" id="ARBA00022723"/>
    </source>
</evidence>
<dbReference type="InterPro" id="IPR003105">
    <property type="entry name" value="SRA_YDG"/>
</dbReference>
<dbReference type="Gene3D" id="2.30.280.10">
    <property type="entry name" value="SRA-YDG"/>
    <property type="match status" value="1"/>
</dbReference>
<evidence type="ECO:0000256" key="10">
    <source>
        <dbReference type="ARBA" id="ARBA00023125"/>
    </source>
</evidence>
<dbReference type="SUPFAM" id="SSF57903">
    <property type="entry name" value="FYVE/PHD zinc finger"/>
    <property type="match status" value="1"/>
</dbReference>
<feature type="domain" description="PHD-type" evidence="15">
    <location>
        <begin position="12"/>
        <end position="65"/>
    </location>
</feature>
<keyword evidence="19" id="KW-1185">Reference proteome</keyword>
<evidence type="ECO:0000256" key="13">
    <source>
        <dbReference type="PROSITE-ProRule" id="PRU00358"/>
    </source>
</evidence>
<dbReference type="InterPro" id="IPR001965">
    <property type="entry name" value="Znf_PHD"/>
</dbReference>
<dbReference type="InterPro" id="IPR036987">
    <property type="entry name" value="SRA-YDG_sf"/>
</dbReference>
<reference evidence="18 19" key="1">
    <citation type="journal article" date="2023" name="G3 (Bethesda)">
        <title>A chromosome-length genome assembly and annotation of blackberry (Rubus argutus, cv. 'Hillquist').</title>
        <authorList>
            <person name="Bruna T."/>
            <person name="Aryal R."/>
            <person name="Dudchenko O."/>
            <person name="Sargent D.J."/>
            <person name="Mead D."/>
            <person name="Buti M."/>
            <person name="Cavallini A."/>
            <person name="Hytonen T."/>
            <person name="Andres J."/>
            <person name="Pham M."/>
            <person name="Weisz D."/>
            <person name="Mascagni F."/>
            <person name="Usai G."/>
            <person name="Natali L."/>
            <person name="Bassil N."/>
            <person name="Fernandez G.E."/>
            <person name="Lomsadze A."/>
            <person name="Armour M."/>
            <person name="Olukolu B."/>
            <person name="Poorten T."/>
            <person name="Britton C."/>
            <person name="Davik J."/>
            <person name="Ashrafi H."/>
            <person name="Aiden E.L."/>
            <person name="Borodovsky M."/>
            <person name="Worthington M."/>
        </authorList>
    </citation>
    <scope>NUCLEOTIDE SEQUENCE [LARGE SCALE GENOMIC DNA]</scope>
    <source>
        <strain evidence="18">PI 553951</strain>
    </source>
</reference>
<dbReference type="InterPro" id="IPR001841">
    <property type="entry name" value="Znf_RING"/>
</dbReference>
<dbReference type="GO" id="GO:0005634">
    <property type="term" value="C:nucleus"/>
    <property type="evidence" value="ECO:0007669"/>
    <property type="project" value="UniProtKB-SubCell"/>
</dbReference>
<dbReference type="PROSITE" id="PS50016">
    <property type="entry name" value="ZF_PHD_2"/>
    <property type="match status" value="1"/>
</dbReference>
<dbReference type="GO" id="GO:0061630">
    <property type="term" value="F:ubiquitin protein ligase activity"/>
    <property type="evidence" value="ECO:0007669"/>
    <property type="project" value="UniProtKB-EC"/>
</dbReference>
<keyword evidence="6 12" id="KW-0863">Zinc-finger</keyword>
<dbReference type="PROSITE" id="PS50089">
    <property type="entry name" value="ZF_RING_2"/>
    <property type="match status" value="2"/>
</dbReference>
<dbReference type="InterPro" id="IPR027370">
    <property type="entry name" value="Znf-RING_euk"/>
</dbReference>
<sequence>MAHVSQLPCDGDGVCMLCKAKPSDEEKLTCKTCVTPWHASCLSSSSRPESLASTVQWECPDCTSISGHAPSVKSGESGGLIAAIQAIMADGSLTEEEKAKKRQELMSGKAEEEEEKKEERKDVLDVLDGIFNCAFCMQLPERPVTTPCGHNFCLRCFQKWVGQRKNTCAKCRALIPPKMASQPRINSALVIAIRMAKLSKSHVTGGPAKIYHYVQNQDRPDKAYTTERAQKTGKANAASGKIFVTIPSDHFGPIPAENDPERNQGVMVGECWEDRLECRQWGVHFPHVSGIAGQSNHGAQSVVLSGGYLDDEDHGEWFLYTGSGGRDLSGNKRTNKDQSFDQTFEKYNKALQVSCQKGYPVRVVRSHKEKRSSYAPEKGLRYDGVYRIEKCWTKVGVQGFKVCRYLFVRCDNEPAPWTSDEHGDRPRPLPAIPELAKATNITERKASASWGFEEKDGCWKWIKSPPISKKPVQALDPADRKRSRKAIRISQNITVRERLLKEFSCLICRQVMTSPVTTPCAHNFCRSCFQGAFAGKSLVTERKGGGRTLRTQRNVLKCPSCPTDISDFVQNPQVNTEIMRAIESLKSANEEEENVDLADESGDEMDNPDSETTTEIPEEAVVNGEQTSPTKCKPKGSPKRQKLDTGNDSPKSVIVEVNEIPAVQTNVVKGDSELEIAKESNELPAPAAKRGKKAAGRAGEVIGAKTRGGKKAEVAVSEDSGSPSSPLHVEVNEISPVQINGVNGDSDLEIAKESNELPAPAAKRGKKAAGLVVEGVGSRTRGRKKAKEAVGEENGSPSSPLHVAEDLE</sequence>
<evidence type="ECO:0000256" key="2">
    <source>
        <dbReference type="ARBA" id="ARBA00004906"/>
    </source>
</evidence>
<evidence type="ECO:0000256" key="14">
    <source>
        <dbReference type="SAM" id="MobiDB-lite"/>
    </source>
</evidence>
<evidence type="ECO:0000256" key="3">
    <source>
        <dbReference type="ARBA" id="ARBA00012483"/>
    </source>
</evidence>
<feature type="region of interest" description="Disordered" evidence="14">
    <location>
        <begin position="585"/>
        <end position="650"/>
    </location>
</feature>
<dbReference type="Pfam" id="PF00097">
    <property type="entry name" value="zf-C3HC4"/>
    <property type="match status" value="1"/>
</dbReference>
<organism evidence="18 19">
    <name type="scientific">Rubus argutus</name>
    <name type="common">Southern blackberry</name>
    <dbReference type="NCBI Taxonomy" id="59490"/>
    <lineage>
        <taxon>Eukaryota</taxon>
        <taxon>Viridiplantae</taxon>
        <taxon>Streptophyta</taxon>
        <taxon>Embryophyta</taxon>
        <taxon>Tracheophyta</taxon>
        <taxon>Spermatophyta</taxon>
        <taxon>Magnoliopsida</taxon>
        <taxon>eudicotyledons</taxon>
        <taxon>Gunneridae</taxon>
        <taxon>Pentapetalae</taxon>
        <taxon>rosids</taxon>
        <taxon>fabids</taxon>
        <taxon>Rosales</taxon>
        <taxon>Rosaceae</taxon>
        <taxon>Rosoideae</taxon>
        <taxon>Rosoideae incertae sedis</taxon>
        <taxon>Rubus</taxon>
    </lineage>
</organism>
<comment type="pathway">
    <text evidence="2">Protein modification; protein ubiquitination.</text>
</comment>
<feature type="domain" description="YDG" evidence="17">
    <location>
        <begin position="261"/>
        <end position="409"/>
    </location>
</feature>
<dbReference type="CDD" id="cd23138">
    <property type="entry name" value="RING-HC_ORTHRUS_rpt1"/>
    <property type="match status" value="1"/>
</dbReference>
<evidence type="ECO:0000256" key="6">
    <source>
        <dbReference type="ARBA" id="ARBA00022771"/>
    </source>
</evidence>
<dbReference type="GO" id="GO:0016567">
    <property type="term" value="P:protein ubiquitination"/>
    <property type="evidence" value="ECO:0007669"/>
    <property type="project" value="TreeGrafter"/>
</dbReference>
<dbReference type="Pfam" id="PF13445">
    <property type="entry name" value="zf-RING_UBOX"/>
    <property type="match status" value="1"/>
</dbReference>
<dbReference type="InterPro" id="IPR018957">
    <property type="entry name" value="Znf_C3HC4_RING-type"/>
</dbReference>
<dbReference type="GO" id="GO:0008270">
    <property type="term" value="F:zinc ion binding"/>
    <property type="evidence" value="ECO:0007669"/>
    <property type="project" value="UniProtKB-KW"/>
</dbReference>
<dbReference type="InterPro" id="IPR045134">
    <property type="entry name" value="UHRF1/2-like"/>
</dbReference>
<dbReference type="SMART" id="SM00184">
    <property type="entry name" value="RING"/>
    <property type="match status" value="3"/>
</dbReference>
<keyword evidence="8" id="KW-0862">Zinc</keyword>
<dbReference type="InterPro" id="IPR019786">
    <property type="entry name" value="Zinc_finger_PHD-type_CS"/>
</dbReference>
<dbReference type="SUPFAM" id="SSF57850">
    <property type="entry name" value="RING/U-box"/>
    <property type="match status" value="2"/>
</dbReference>
<keyword evidence="7" id="KW-0833">Ubl conjugation pathway</keyword>
<keyword evidence="10" id="KW-0238">DNA-binding</keyword>
<evidence type="ECO:0000256" key="4">
    <source>
        <dbReference type="ARBA" id="ARBA00022679"/>
    </source>
</evidence>
<comment type="catalytic activity">
    <reaction evidence="1">
        <text>S-ubiquitinyl-[E2 ubiquitin-conjugating enzyme]-L-cysteine + [acceptor protein]-L-lysine = [E2 ubiquitin-conjugating enzyme]-L-cysteine + N(6)-ubiquitinyl-[acceptor protein]-L-lysine.</text>
        <dbReference type="EC" id="2.3.2.27"/>
    </reaction>
</comment>
<keyword evidence="4" id="KW-0808">Transferase</keyword>
<dbReference type="FunFam" id="2.30.280.10:FF:000002">
    <property type="entry name" value="E3 ubiquitin-protein ligase ORTHRUS 2"/>
    <property type="match status" value="1"/>
</dbReference>
<feature type="region of interest" description="Disordered" evidence="14">
    <location>
        <begin position="678"/>
        <end position="728"/>
    </location>
</feature>
<evidence type="ECO:0000256" key="8">
    <source>
        <dbReference type="ARBA" id="ARBA00022833"/>
    </source>
</evidence>
<dbReference type="InterPro" id="IPR011011">
    <property type="entry name" value="Znf_FYVE_PHD"/>
</dbReference>
<comment type="caution">
    <text evidence="18">The sequence shown here is derived from an EMBL/GenBank/DDBJ whole genome shotgun (WGS) entry which is preliminary data.</text>
</comment>
<dbReference type="PROSITE" id="PS01359">
    <property type="entry name" value="ZF_PHD_1"/>
    <property type="match status" value="1"/>
</dbReference>
<dbReference type="PANTHER" id="PTHR14140:SF46">
    <property type="entry name" value="E3 UBIQUITIN-PROTEIN LIGASE ORTHRUS 1-RELATED"/>
    <property type="match status" value="1"/>
</dbReference>
<evidence type="ECO:0000313" key="19">
    <source>
        <dbReference type="Proteomes" id="UP001457282"/>
    </source>
</evidence>
<dbReference type="EMBL" id="JBEDUW010000005">
    <property type="protein sequence ID" value="KAK9928236.1"/>
    <property type="molecule type" value="Genomic_DNA"/>
</dbReference>
<dbReference type="FunFam" id="3.30.40.10:FF:000472">
    <property type="entry name" value="E3 ubiquitin-protein ligase ORTHRUS 2"/>
    <property type="match status" value="1"/>
</dbReference>
<feature type="compositionally biased region" description="Acidic residues" evidence="14">
    <location>
        <begin position="590"/>
        <end position="609"/>
    </location>
</feature>
<dbReference type="PROSITE" id="PS51015">
    <property type="entry name" value="YDG"/>
    <property type="match status" value="1"/>
</dbReference>
<dbReference type="InterPro" id="IPR019787">
    <property type="entry name" value="Znf_PHD-finger"/>
</dbReference>
<feature type="domain" description="RING-type" evidence="16">
    <location>
        <begin position="133"/>
        <end position="172"/>
    </location>
</feature>
<comment type="subcellular location">
    <subcellularLocation>
        <location evidence="13">Nucleus</location>
    </subcellularLocation>
</comment>
<accession>A0AAW1WWB1</accession>
<dbReference type="EC" id="2.3.2.27" evidence="3"/>
<evidence type="ECO:0000256" key="12">
    <source>
        <dbReference type="PROSITE-ProRule" id="PRU00175"/>
    </source>
</evidence>
<dbReference type="InterPro" id="IPR015947">
    <property type="entry name" value="PUA-like_sf"/>
</dbReference>
<dbReference type="SMART" id="SM00249">
    <property type="entry name" value="PHD"/>
    <property type="match status" value="1"/>
</dbReference>
<evidence type="ECO:0000259" key="15">
    <source>
        <dbReference type="PROSITE" id="PS50016"/>
    </source>
</evidence>
<feature type="region of interest" description="Disordered" evidence="14">
    <location>
        <begin position="98"/>
        <end position="119"/>
    </location>
</feature>
<name>A0AAW1WWB1_RUBAR</name>
<dbReference type="AlphaFoldDB" id="A0AAW1WWB1"/>